<gene>
    <name evidence="2" type="ORF">SCA03_13440</name>
</gene>
<dbReference type="Proteomes" id="UP000319210">
    <property type="component" value="Unassembled WGS sequence"/>
</dbReference>
<organism evidence="2 3">
    <name type="scientific">Streptomyces cacaoi</name>
    <dbReference type="NCBI Taxonomy" id="1898"/>
    <lineage>
        <taxon>Bacteria</taxon>
        <taxon>Bacillati</taxon>
        <taxon>Actinomycetota</taxon>
        <taxon>Actinomycetes</taxon>
        <taxon>Kitasatosporales</taxon>
        <taxon>Streptomycetaceae</taxon>
        <taxon>Streptomyces</taxon>
    </lineage>
</organism>
<feature type="domain" description="Bacterial CdiA-CT RNAse A" evidence="1">
    <location>
        <begin position="5"/>
        <end position="98"/>
    </location>
</feature>
<name>A0A4Y3QW28_STRCI</name>
<dbReference type="InterPro" id="IPR041436">
    <property type="entry name" value="RNAse_A_bac"/>
</dbReference>
<dbReference type="AlphaFoldDB" id="A0A4Y3QW28"/>
<dbReference type="Pfam" id="PF18431">
    <property type="entry name" value="RNAse_A_bac"/>
    <property type="match status" value="1"/>
</dbReference>
<accession>A0A4Y3QW28</accession>
<evidence type="ECO:0000259" key="1">
    <source>
        <dbReference type="Pfam" id="PF18431"/>
    </source>
</evidence>
<dbReference type="OrthoDB" id="4227697at2"/>
<evidence type="ECO:0000313" key="3">
    <source>
        <dbReference type="Proteomes" id="UP000319210"/>
    </source>
</evidence>
<keyword evidence="3" id="KW-1185">Reference proteome</keyword>
<comment type="caution">
    <text evidence="2">The sequence shown here is derived from an EMBL/GenBank/DDBJ whole genome shotgun (WGS) entry which is preliminary data.</text>
</comment>
<evidence type="ECO:0000313" key="2">
    <source>
        <dbReference type="EMBL" id="GEB48793.1"/>
    </source>
</evidence>
<sequence>MTSRTRAASYPDSATAQWCTQQVVTQNEQRIHRWLAQGTRQRLTIEAAWPSREEPVGRVLLQAMMLAGRGAVDVRAARVILKRDPAQPNGFSVHASFPVHL</sequence>
<dbReference type="RefSeq" id="WP_030874757.1">
    <property type="nucleotide sequence ID" value="NZ_BJMM01000004.1"/>
</dbReference>
<proteinExistence type="predicted"/>
<dbReference type="EMBL" id="BJMM01000004">
    <property type="protein sequence ID" value="GEB48793.1"/>
    <property type="molecule type" value="Genomic_DNA"/>
</dbReference>
<reference evidence="2 3" key="1">
    <citation type="submission" date="2019-06" db="EMBL/GenBank/DDBJ databases">
        <title>Whole genome shotgun sequence of Streptomyces cacaoi subsp. cacaoi NBRC 12748.</title>
        <authorList>
            <person name="Hosoyama A."/>
            <person name="Uohara A."/>
            <person name="Ohji S."/>
            <person name="Ichikawa N."/>
        </authorList>
    </citation>
    <scope>NUCLEOTIDE SEQUENCE [LARGE SCALE GENOMIC DNA]</scope>
    <source>
        <strain evidence="2 3">NBRC 12748</strain>
    </source>
</reference>
<protein>
    <recommendedName>
        <fullName evidence="1">Bacterial CdiA-CT RNAse A domain-containing protein</fullName>
    </recommendedName>
</protein>